<dbReference type="EMBL" id="QZEY01000004">
    <property type="protein sequence ID" value="RJL32737.1"/>
    <property type="molecule type" value="Genomic_DNA"/>
</dbReference>
<proteinExistence type="predicted"/>
<feature type="chain" id="PRO_5017251063" evidence="1">
    <location>
        <begin position="21"/>
        <end position="72"/>
    </location>
</feature>
<evidence type="ECO:0000313" key="3">
    <source>
        <dbReference type="Proteomes" id="UP000265768"/>
    </source>
</evidence>
<evidence type="ECO:0000256" key="1">
    <source>
        <dbReference type="SAM" id="SignalP"/>
    </source>
</evidence>
<sequence>MATALLAVTGAALPAVPAAADIWDGEDGHWRYVASYKNRFLCKGAGTALVFSGGADDYSCVGRRGRLLLFIR</sequence>
<reference evidence="2 3" key="1">
    <citation type="submission" date="2018-09" db="EMBL/GenBank/DDBJ databases">
        <title>YIM 75507 draft genome.</title>
        <authorList>
            <person name="Tang S."/>
            <person name="Feng Y."/>
        </authorList>
    </citation>
    <scope>NUCLEOTIDE SEQUENCE [LARGE SCALE GENOMIC DNA]</scope>
    <source>
        <strain evidence="2 3">YIM 75507</strain>
    </source>
</reference>
<dbReference type="OrthoDB" id="3544291at2"/>
<accession>A0A3A4AWR9</accession>
<dbReference type="RefSeq" id="WP_147425148.1">
    <property type="nucleotide sequence ID" value="NZ_QZEY01000004.1"/>
</dbReference>
<dbReference type="AlphaFoldDB" id="A0A3A4AWR9"/>
<feature type="signal peptide" evidence="1">
    <location>
        <begin position="1"/>
        <end position="20"/>
    </location>
</feature>
<gene>
    <name evidence="2" type="ORF">D5H75_14755</name>
</gene>
<evidence type="ECO:0000313" key="2">
    <source>
        <dbReference type="EMBL" id="RJL32737.1"/>
    </source>
</evidence>
<keyword evidence="1" id="KW-0732">Signal</keyword>
<keyword evidence="3" id="KW-1185">Reference proteome</keyword>
<protein>
    <submittedName>
        <fullName evidence="2">Uncharacterized protein</fullName>
    </submittedName>
</protein>
<organism evidence="2 3">
    <name type="scientific">Bailinhaonella thermotolerans</name>
    <dbReference type="NCBI Taxonomy" id="1070861"/>
    <lineage>
        <taxon>Bacteria</taxon>
        <taxon>Bacillati</taxon>
        <taxon>Actinomycetota</taxon>
        <taxon>Actinomycetes</taxon>
        <taxon>Streptosporangiales</taxon>
        <taxon>Streptosporangiaceae</taxon>
        <taxon>Bailinhaonella</taxon>
    </lineage>
</organism>
<comment type="caution">
    <text evidence="2">The sequence shown here is derived from an EMBL/GenBank/DDBJ whole genome shotgun (WGS) entry which is preliminary data.</text>
</comment>
<dbReference type="Proteomes" id="UP000265768">
    <property type="component" value="Unassembled WGS sequence"/>
</dbReference>
<name>A0A3A4AWR9_9ACTN</name>